<sequence>MQILEFDLDGEYIELHQLLKLCGVVDSGGAGKALVSEGVVHVDGAVELRRTCKIRPGQQVQALDTLIRVLALPPEA</sequence>
<evidence type="ECO:0000313" key="2">
    <source>
        <dbReference type="EMBL" id="RXR05380.1"/>
    </source>
</evidence>
<keyword evidence="1" id="KW-0694">RNA-binding</keyword>
<reference evidence="2 3" key="1">
    <citation type="submission" date="2019-01" db="EMBL/GenBank/DDBJ databases">
        <title>Pseudoxanthomonas composti sp. nov., isolated from compost.</title>
        <authorList>
            <person name="Yang G."/>
        </authorList>
    </citation>
    <scope>NUCLEOTIDE SEQUENCE [LARGE SCALE GENOMIC DNA]</scope>
    <source>
        <strain evidence="2 3">GSS15</strain>
    </source>
</reference>
<organism evidence="2 3">
    <name type="scientific">Pseudoxanthomonas composti</name>
    <dbReference type="NCBI Taxonomy" id="2137479"/>
    <lineage>
        <taxon>Bacteria</taxon>
        <taxon>Pseudomonadati</taxon>
        <taxon>Pseudomonadota</taxon>
        <taxon>Gammaproteobacteria</taxon>
        <taxon>Lysobacterales</taxon>
        <taxon>Lysobacteraceae</taxon>
        <taxon>Pseudoxanthomonas</taxon>
    </lineage>
</organism>
<dbReference type="Proteomes" id="UP000289784">
    <property type="component" value="Unassembled WGS sequence"/>
</dbReference>
<dbReference type="EMBL" id="SAWZ01000005">
    <property type="protein sequence ID" value="RXR05380.1"/>
    <property type="molecule type" value="Genomic_DNA"/>
</dbReference>
<gene>
    <name evidence="2" type="ORF">EPA99_11620</name>
</gene>
<proteinExistence type="predicted"/>
<dbReference type="OrthoDB" id="9802835at2"/>
<dbReference type="GO" id="GO:0003723">
    <property type="term" value="F:RNA binding"/>
    <property type="evidence" value="ECO:0007669"/>
    <property type="project" value="UniProtKB-KW"/>
</dbReference>
<evidence type="ECO:0000256" key="1">
    <source>
        <dbReference type="PROSITE-ProRule" id="PRU00182"/>
    </source>
</evidence>
<comment type="caution">
    <text evidence="2">The sequence shown here is derived from an EMBL/GenBank/DDBJ whole genome shotgun (WGS) entry which is preliminary data.</text>
</comment>
<name>A0A4Q1JUJ3_9GAMM</name>
<accession>A0A4Q1JUJ3</accession>
<dbReference type="InterPro" id="IPR036986">
    <property type="entry name" value="S4_RNA-bd_sf"/>
</dbReference>
<keyword evidence="3" id="KW-1185">Reference proteome</keyword>
<dbReference type="SUPFAM" id="SSF55174">
    <property type="entry name" value="Alpha-L RNA-binding motif"/>
    <property type="match status" value="1"/>
</dbReference>
<dbReference type="AlphaFoldDB" id="A0A4Q1JUJ3"/>
<dbReference type="PROSITE" id="PS50889">
    <property type="entry name" value="S4"/>
    <property type="match status" value="1"/>
</dbReference>
<dbReference type="Pfam" id="PF13275">
    <property type="entry name" value="S4_2"/>
    <property type="match status" value="1"/>
</dbReference>
<dbReference type="RefSeq" id="WP_129471384.1">
    <property type="nucleotide sequence ID" value="NZ_SAWZ01000005.1"/>
</dbReference>
<dbReference type="Gene3D" id="3.10.290.10">
    <property type="entry name" value="RNA-binding S4 domain"/>
    <property type="match status" value="1"/>
</dbReference>
<protein>
    <submittedName>
        <fullName evidence="2">RNA-binding S4 domain-containing protein</fullName>
    </submittedName>
</protein>
<evidence type="ECO:0000313" key="3">
    <source>
        <dbReference type="Proteomes" id="UP000289784"/>
    </source>
</evidence>